<keyword evidence="1" id="KW-0732">Signal</keyword>
<evidence type="ECO:0000256" key="1">
    <source>
        <dbReference type="SAM" id="SignalP"/>
    </source>
</evidence>
<reference evidence="3" key="1">
    <citation type="journal article" date="2005" name="Nature">
        <title>The map-based sequence of the rice genome.</title>
        <authorList>
            <consortium name="International rice genome sequencing project (IRGSP)"/>
            <person name="Matsumoto T."/>
            <person name="Wu J."/>
            <person name="Kanamori H."/>
            <person name="Katayose Y."/>
            <person name="Fujisawa M."/>
            <person name="Namiki N."/>
            <person name="Mizuno H."/>
            <person name="Yamamoto K."/>
            <person name="Antonio B.A."/>
            <person name="Baba T."/>
            <person name="Sakata K."/>
            <person name="Nagamura Y."/>
            <person name="Aoki H."/>
            <person name="Arikawa K."/>
            <person name="Arita K."/>
            <person name="Bito T."/>
            <person name="Chiden Y."/>
            <person name="Fujitsuka N."/>
            <person name="Fukunaka R."/>
            <person name="Hamada M."/>
            <person name="Harada C."/>
            <person name="Hayashi A."/>
            <person name="Hijishita S."/>
            <person name="Honda M."/>
            <person name="Hosokawa S."/>
            <person name="Ichikawa Y."/>
            <person name="Idonuma A."/>
            <person name="Iijima M."/>
            <person name="Ikeda M."/>
            <person name="Ikeno M."/>
            <person name="Ito K."/>
            <person name="Ito S."/>
            <person name="Ito T."/>
            <person name="Ito Y."/>
            <person name="Ito Y."/>
            <person name="Iwabuchi A."/>
            <person name="Kamiya K."/>
            <person name="Karasawa W."/>
            <person name="Kurita K."/>
            <person name="Katagiri S."/>
            <person name="Kikuta A."/>
            <person name="Kobayashi H."/>
            <person name="Kobayashi N."/>
            <person name="Machita K."/>
            <person name="Maehara T."/>
            <person name="Masukawa M."/>
            <person name="Mizubayashi T."/>
            <person name="Mukai Y."/>
            <person name="Nagasaki H."/>
            <person name="Nagata Y."/>
            <person name="Naito S."/>
            <person name="Nakashima M."/>
            <person name="Nakama Y."/>
            <person name="Nakamichi Y."/>
            <person name="Nakamura M."/>
            <person name="Meguro A."/>
            <person name="Negishi M."/>
            <person name="Ohta I."/>
            <person name="Ohta T."/>
            <person name="Okamoto M."/>
            <person name="Ono N."/>
            <person name="Saji S."/>
            <person name="Sakaguchi M."/>
            <person name="Sakai K."/>
            <person name="Shibata M."/>
            <person name="Shimokawa T."/>
            <person name="Song J."/>
            <person name="Takazaki Y."/>
            <person name="Terasawa K."/>
            <person name="Tsugane M."/>
            <person name="Tsuji K."/>
            <person name="Ueda S."/>
            <person name="Waki K."/>
            <person name="Yamagata H."/>
            <person name="Yamamoto M."/>
            <person name="Yamamoto S."/>
            <person name="Yamane H."/>
            <person name="Yoshiki S."/>
            <person name="Yoshihara R."/>
            <person name="Yukawa K."/>
            <person name="Zhong H."/>
            <person name="Yano M."/>
            <person name="Yuan Q."/>
            <person name="Ouyang S."/>
            <person name="Liu J."/>
            <person name="Jones K.M."/>
            <person name="Gansberger K."/>
            <person name="Moffat K."/>
            <person name="Hill J."/>
            <person name="Bera J."/>
            <person name="Fadrosh D."/>
            <person name="Jin S."/>
            <person name="Johri S."/>
            <person name="Kim M."/>
            <person name="Overton L."/>
            <person name="Reardon M."/>
            <person name="Tsitrin T."/>
            <person name="Vuong H."/>
            <person name="Weaver B."/>
            <person name="Ciecko A."/>
            <person name="Tallon L."/>
            <person name="Jackson J."/>
            <person name="Pai G."/>
            <person name="Aken S.V."/>
            <person name="Utterback T."/>
            <person name="Reidmuller S."/>
            <person name="Feldblyum T."/>
            <person name="Hsiao J."/>
            <person name="Zismann V."/>
            <person name="Iobst S."/>
            <person name="de Vazeille A.R."/>
            <person name="Buell C.R."/>
            <person name="Ying K."/>
            <person name="Li Y."/>
            <person name="Lu T."/>
            <person name="Huang Y."/>
            <person name="Zhao Q."/>
            <person name="Feng Q."/>
            <person name="Zhang L."/>
            <person name="Zhu J."/>
            <person name="Weng Q."/>
            <person name="Mu J."/>
            <person name="Lu Y."/>
            <person name="Fan D."/>
            <person name="Liu Y."/>
            <person name="Guan J."/>
            <person name="Zhang Y."/>
            <person name="Yu S."/>
            <person name="Liu X."/>
            <person name="Zhang Y."/>
            <person name="Hong G."/>
            <person name="Han B."/>
            <person name="Choisne N."/>
            <person name="Demange N."/>
            <person name="Orjeda G."/>
            <person name="Samain S."/>
            <person name="Cattolico L."/>
            <person name="Pelletier E."/>
            <person name="Couloux A."/>
            <person name="Segurens B."/>
            <person name="Wincker P."/>
            <person name="D'Hont A."/>
            <person name="Scarpelli C."/>
            <person name="Weissenbach J."/>
            <person name="Salanoubat M."/>
            <person name="Quetier F."/>
            <person name="Yu Y."/>
            <person name="Kim H.R."/>
            <person name="Rambo T."/>
            <person name="Currie J."/>
            <person name="Collura K."/>
            <person name="Luo M."/>
            <person name="Yang T."/>
            <person name="Ammiraju J.S.S."/>
            <person name="Engler F."/>
            <person name="Soderlund C."/>
            <person name="Wing R.A."/>
            <person name="Palmer L.E."/>
            <person name="de la Bastide M."/>
            <person name="Spiegel L."/>
            <person name="Nascimento L."/>
            <person name="Zutavern T."/>
            <person name="O'Shaughnessy A."/>
            <person name="Dike S."/>
            <person name="Dedhia N."/>
            <person name="Preston R."/>
            <person name="Balija V."/>
            <person name="McCombie W.R."/>
            <person name="Chow T."/>
            <person name="Chen H."/>
            <person name="Chung M."/>
            <person name="Chen C."/>
            <person name="Shaw J."/>
            <person name="Wu H."/>
            <person name="Hsiao K."/>
            <person name="Chao Y."/>
            <person name="Chu M."/>
            <person name="Cheng C."/>
            <person name="Hour A."/>
            <person name="Lee P."/>
            <person name="Lin S."/>
            <person name="Lin Y."/>
            <person name="Liou J."/>
            <person name="Liu S."/>
            <person name="Hsing Y."/>
            <person name="Raghuvanshi S."/>
            <person name="Mohanty A."/>
            <person name="Bharti A.K."/>
            <person name="Gaur A."/>
            <person name="Gupta V."/>
            <person name="Kumar D."/>
            <person name="Ravi V."/>
            <person name="Vij S."/>
            <person name="Kapur A."/>
            <person name="Khurana P."/>
            <person name="Khurana P."/>
            <person name="Khurana J.P."/>
            <person name="Tyagi A.K."/>
            <person name="Gaikwad K."/>
            <person name="Singh A."/>
            <person name="Dalal V."/>
            <person name="Srivastava S."/>
            <person name="Dixit A."/>
            <person name="Pal A.K."/>
            <person name="Ghazi I.A."/>
            <person name="Yadav M."/>
            <person name="Pandit A."/>
            <person name="Bhargava A."/>
            <person name="Sureshbabu K."/>
            <person name="Batra K."/>
            <person name="Sharma T.R."/>
            <person name="Mohapatra T."/>
            <person name="Singh N.K."/>
            <person name="Messing J."/>
            <person name="Nelson A.B."/>
            <person name="Fuks G."/>
            <person name="Kavchok S."/>
            <person name="Keizer G."/>
            <person name="Linton E."/>
            <person name="Llaca V."/>
            <person name="Song R."/>
            <person name="Tanyolac B."/>
            <person name="Young S."/>
            <person name="Ho-Il K."/>
            <person name="Hahn J.H."/>
            <person name="Sangsakoo G."/>
            <person name="Vanavichit A."/>
            <person name="de Mattos Luiz.A.T."/>
            <person name="Zimmer P.D."/>
            <person name="Malone G."/>
            <person name="Dellagostin O."/>
            <person name="de Oliveira A.C."/>
            <person name="Bevan M."/>
            <person name="Bancroft I."/>
            <person name="Minx P."/>
            <person name="Cordum H."/>
            <person name="Wilson R."/>
            <person name="Cheng Z."/>
            <person name="Jin W."/>
            <person name="Jiang J."/>
            <person name="Leong S.A."/>
            <person name="Iwama H."/>
            <person name="Gojobori T."/>
            <person name="Itoh T."/>
            <person name="Niimura Y."/>
            <person name="Fujii Y."/>
            <person name="Habara T."/>
            <person name="Sakai H."/>
            <person name="Sato Y."/>
            <person name="Wilson G."/>
            <person name="Kumar K."/>
            <person name="McCouch S."/>
            <person name="Juretic N."/>
            <person name="Hoen D."/>
            <person name="Wright S."/>
            <person name="Bruskiewich R."/>
            <person name="Bureau T."/>
            <person name="Miyao A."/>
            <person name="Hirochika H."/>
            <person name="Nishikawa T."/>
            <person name="Kadowaki K."/>
            <person name="Sugiura M."/>
            <person name="Burr B."/>
            <person name="Sasaki T."/>
        </authorList>
    </citation>
    <scope>NUCLEOTIDE SEQUENCE [LARGE SCALE GENOMIC DNA]</scope>
    <source>
        <strain evidence="3">cv. Nipponbare</strain>
    </source>
</reference>
<feature type="non-terminal residue" evidence="2">
    <location>
        <position position="159"/>
    </location>
</feature>
<protein>
    <submittedName>
        <fullName evidence="2">Os12g0176100 protein</fullName>
    </submittedName>
</protein>
<reference evidence="2 3" key="3">
    <citation type="journal article" date="2013" name="Rice">
        <title>Improvement of the Oryza sativa Nipponbare reference genome using next generation sequence and optical map data.</title>
        <authorList>
            <person name="Kawahara Y."/>
            <person name="de la Bastide M."/>
            <person name="Hamilton J.P."/>
            <person name="Kanamori H."/>
            <person name="McCombie W.R."/>
            <person name="Ouyang S."/>
            <person name="Schwartz D.C."/>
            <person name="Tanaka T."/>
            <person name="Wu J."/>
            <person name="Zhou S."/>
            <person name="Childs K.L."/>
            <person name="Davidson R.M."/>
            <person name="Lin H."/>
            <person name="Quesada-Ocampo L."/>
            <person name="Vaillancourt B."/>
            <person name="Sakai H."/>
            <person name="Lee S.S."/>
            <person name="Kim J."/>
            <person name="Numa H."/>
            <person name="Itoh T."/>
            <person name="Buell C.R."/>
            <person name="Matsumoto T."/>
        </authorList>
    </citation>
    <scope>NUCLEOTIDE SEQUENCE [LARGE SCALE GENOMIC DNA]</scope>
    <source>
        <strain evidence="3">cv. Nipponbare</strain>
    </source>
</reference>
<keyword evidence="3" id="KW-1185">Reference proteome</keyword>
<proteinExistence type="predicted"/>
<dbReference type="FunCoup" id="A0A0P0Y7J5">
    <property type="interactions" value="6"/>
</dbReference>
<dbReference type="AlphaFoldDB" id="A0A0P0Y7J5"/>
<reference evidence="2 3" key="2">
    <citation type="journal article" date="2013" name="Plant Cell Physiol.">
        <title>Rice Annotation Project Database (RAP-DB): an integrative and interactive database for rice genomics.</title>
        <authorList>
            <person name="Sakai H."/>
            <person name="Lee S.S."/>
            <person name="Tanaka T."/>
            <person name="Numa H."/>
            <person name="Kim J."/>
            <person name="Kawahara Y."/>
            <person name="Wakimoto H."/>
            <person name="Yang C.C."/>
            <person name="Iwamoto M."/>
            <person name="Abe T."/>
            <person name="Yamada Y."/>
            <person name="Muto A."/>
            <person name="Inokuchi H."/>
            <person name="Ikemura T."/>
            <person name="Matsumoto T."/>
            <person name="Sasaki T."/>
            <person name="Itoh T."/>
        </authorList>
    </citation>
    <scope>NUCLEOTIDE SEQUENCE [LARGE SCALE GENOMIC DNA]</scope>
    <source>
        <strain evidence="3">cv. Nipponbare</strain>
    </source>
</reference>
<feature type="chain" id="PRO_5006057417" evidence="1">
    <location>
        <begin position="22"/>
        <end position="159"/>
    </location>
</feature>
<organism evidence="2 3">
    <name type="scientific">Oryza sativa subsp. japonica</name>
    <name type="common">Rice</name>
    <dbReference type="NCBI Taxonomy" id="39947"/>
    <lineage>
        <taxon>Eukaryota</taxon>
        <taxon>Viridiplantae</taxon>
        <taxon>Streptophyta</taxon>
        <taxon>Embryophyta</taxon>
        <taxon>Tracheophyta</taxon>
        <taxon>Spermatophyta</taxon>
        <taxon>Magnoliopsida</taxon>
        <taxon>Liliopsida</taxon>
        <taxon>Poales</taxon>
        <taxon>Poaceae</taxon>
        <taxon>BOP clade</taxon>
        <taxon>Oryzoideae</taxon>
        <taxon>Oryzeae</taxon>
        <taxon>Oryzinae</taxon>
        <taxon>Oryza</taxon>
        <taxon>Oryza sativa</taxon>
    </lineage>
</organism>
<dbReference type="Gramene" id="Os12t0176100-00">
    <property type="protein sequence ID" value="Os12t0176100-00"/>
    <property type="gene ID" value="Os12g0176100"/>
</dbReference>
<sequence>MWKTGFLTGALGLVPTMTALAPRPNSDAATRVSRWASSGATGAMRKTFAQATSTRAPWVLSAMSLARRSSRACRGWRAGRRPRSAASRLSAPGVWAPALVEMTRWVMSAAGWSHSAIALAAVTMASSGMTSWAKLSRTSSDGAARLRSSRWPAIVSSVW</sequence>
<gene>
    <name evidence="2" type="ordered locus">Os12g0176100</name>
    <name evidence="2" type="ORF">OSNPB_120176100</name>
</gene>
<dbReference type="EMBL" id="AP014968">
    <property type="protein sequence ID" value="BAT16108.1"/>
    <property type="molecule type" value="Genomic_DNA"/>
</dbReference>
<accession>A0A0P0Y7J5</accession>
<dbReference type="Proteomes" id="UP000059680">
    <property type="component" value="Chromosome 12"/>
</dbReference>
<evidence type="ECO:0000313" key="3">
    <source>
        <dbReference type="Proteomes" id="UP000059680"/>
    </source>
</evidence>
<feature type="signal peptide" evidence="1">
    <location>
        <begin position="1"/>
        <end position="21"/>
    </location>
</feature>
<dbReference type="InParanoid" id="A0A0P0Y7J5"/>
<dbReference type="PaxDb" id="39947-A0A0P0Y7J5"/>
<evidence type="ECO:0000313" key="2">
    <source>
        <dbReference type="EMBL" id="BAT16108.1"/>
    </source>
</evidence>
<name>A0A0P0Y7J5_ORYSJ</name>